<comment type="caution">
    <text evidence="1">The sequence shown here is derived from an EMBL/GenBank/DDBJ whole genome shotgun (WGS) entry which is preliminary data.</text>
</comment>
<accession>A0A2S9Q4X9</accession>
<gene>
    <name evidence="1" type="ORF">C5L14_26565</name>
</gene>
<dbReference type="AlphaFoldDB" id="A0A2S9Q4X9"/>
<protein>
    <submittedName>
        <fullName evidence="1">Uncharacterized protein</fullName>
    </submittedName>
</protein>
<proteinExistence type="predicted"/>
<evidence type="ECO:0000313" key="1">
    <source>
        <dbReference type="EMBL" id="PRH84418.1"/>
    </source>
</evidence>
<sequence length="102" mass="11399">MKEPKDPAIAAALEYEFATHDAIANLRDRRSPAKVKACLRWADALLQLEALPESDHRRAGDFLAMRGKIPIEARRIITDAMVRLDAAAMAAECRFAKTQTKH</sequence>
<organism evidence="1 2">
    <name type="scientific">Labrys okinawensis</name>
    <dbReference type="NCBI Taxonomy" id="346911"/>
    <lineage>
        <taxon>Bacteria</taxon>
        <taxon>Pseudomonadati</taxon>
        <taxon>Pseudomonadota</taxon>
        <taxon>Alphaproteobacteria</taxon>
        <taxon>Hyphomicrobiales</taxon>
        <taxon>Xanthobacteraceae</taxon>
        <taxon>Labrys</taxon>
    </lineage>
</organism>
<dbReference type="Proteomes" id="UP000237682">
    <property type="component" value="Unassembled WGS sequence"/>
</dbReference>
<dbReference type="OrthoDB" id="8447525at2"/>
<dbReference type="RefSeq" id="WP_105865077.1">
    <property type="nucleotide sequence ID" value="NZ_PUEJ01000013.1"/>
</dbReference>
<evidence type="ECO:0000313" key="2">
    <source>
        <dbReference type="Proteomes" id="UP000237682"/>
    </source>
</evidence>
<name>A0A2S9Q4X9_9HYPH</name>
<keyword evidence="2" id="KW-1185">Reference proteome</keyword>
<dbReference type="EMBL" id="PUEJ01000013">
    <property type="protein sequence ID" value="PRH84418.1"/>
    <property type="molecule type" value="Genomic_DNA"/>
</dbReference>
<reference evidence="1 2" key="1">
    <citation type="submission" date="2018-02" db="EMBL/GenBank/DDBJ databases">
        <title>Whole genome sequencing of endophytic bacterium.</title>
        <authorList>
            <person name="Eedara R."/>
            <person name="Podile A.R."/>
        </authorList>
    </citation>
    <scope>NUCLEOTIDE SEQUENCE [LARGE SCALE GENOMIC DNA]</scope>
    <source>
        <strain evidence="1 2">RP1T</strain>
    </source>
</reference>